<dbReference type="Gene3D" id="1.10.8.60">
    <property type="match status" value="1"/>
</dbReference>
<dbReference type="PROSITE" id="PS50045">
    <property type="entry name" value="SIGMA54_INTERACT_4"/>
    <property type="match status" value="1"/>
</dbReference>
<dbReference type="RefSeq" id="WP_104230569.1">
    <property type="nucleotide sequence ID" value="NZ_PSNW01000006.1"/>
</dbReference>
<gene>
    <name evidence="4" type="ORF">C3942_11920</name>
</gene>
<dbReference type="AlphaFoldDB" id="A0A2S5TF22"/>
<sequence>MFNIKKKPAAIPTLDRIPPAFLTVFVPQDLLHQAEQLDALHACVPEGRRCEIQPASAAAGVSPESEFLLSLFPNPADLDPLADLVLAQRSAGRAMTLVIAITGDRLVALGQWLERRAVQNRLGGIRLMLEETVADVARRLPQRLQHTEGDNVIRTPTSTEVENSPMRNLFVISPETHQLVHRIRGFAQNGVSRACLLGGPGSGKTSMAYYYYLVRGLGNFVSVNLLAENTRDKAAIKSLLCGHVAGAFPGASARTGAFTQARDGVTFIDESHDISGPVMEVLMEALDNGQYLPYGATAKRQIDCAVLFATNRSWTYLQNAVNLDEFTRMGAAVLQVPELSAREEDMIAIMGTVLAKLGSKCTSWKAPTGLSGPAWELIRNCRWHGNVRGLVRVLEAAFVDTTTGPAGQVIAAEEVQRGIELWEPKTHHSHQLYAPTAA</sequence>
<evidence type="ECO:0000256" key="2">
    <source>
        <dbReference type="ARBA" id="ARBA00022840"/>
    </source>
</evidence>
<dbReference type="CDD" id="cd00009">
    <property type="entry name" value="AAA"/>
    <property type="match status" value="1"/>
</dbReference>
<dbReference type="InterPro" id="IPR058031">
    <property type="entry name" value="AAA_lid_NorR"/>
</dbReference>
<feature type="domain" description="Sigma-54 factor interaction" evidence="3">
    <location>
        <begin position="169"/>
        <end position="399"/>
    </location>
</feature>
<name>A0A2S5TF22_9GAMM</name>
<keyword evidence="2" id="KW-0067">ATP-binding</keyword>
<dbReference type="Pfam" id="PF00158">
    <property type="entry name" value="Sigma54_activat"/>
    <property type="match status" value="1"/>
</dbReference>
<dbReference type="InterPro" id="IPR027417">
    <property type="entry name" value="P-loop_NTPase"/>
</dbReference>
<keyword evidence="1" id="KW-0547">Nucleotide-binding</keyword>
<dbReference type="GO" id="GO:0006355">
    <property type="term" value="P:regulation of DNA-templated transcription"/>
    <property type="evidence" value="ECO:0007669"/>
    <property type="project" value="InterPro"/>
</dbReference>
<reference evidence="4 5" key="1">
    <citation type="submission" date="2018-02" db="EMBL/GenBank/DDBJ databases">
        <title>Genome sequencing of Solimonas sp. HR-BB.</title>
        <authorList>
            <person name="Lee Y."/>
            <person name="Jeon C.O."/>
        </authorList>
    </citation>
    <scope>NUCLEOTIDE SEQUENCE [LARGE SCALE GENOMIC DNA]</scope>
    <source>
        <strain evidence="4 5">HR-BB</strain>
    </source>
</reference>
<dbReference type="Pfam" id="PF25601">
    <property type="entry name" value="AAA_lid_14"/>
    <property type="match status" value="1"/>
</dbReference>
<dbReference type="EMBL" id="PSNW01000006">
    <property type="protein sequence ID" value="PPE73507.1"/>
    <property type="molecule type" value="Genomic_DNA"/>
</dbReference>
<proteinExistence type="predicted"/>
<dbReference type="Gene3D" id="3.40.50.300">
    <property type="entry name" value="P-loop containing nucleotide triphosphate hydrolases"/>
    <property type="match status" value="1"/>
</dbReference>
<organism evidence="4 5">
    <name type="scientific">Solimonas fluminis</name>
    <dbReference type="NCBI Taxonomy" id="2086571"/>
    <lineage>
        <taxon>Bacteria</taxon>
        <taxon>Pseudomonadati</taxon>
        <taxon>Pseudomonadota</taxon>
        <taxon>Gammaproteobacteria</taxon>
        <taxon>Nevskiales</taxon>
        <taxon>Nevskiaceae</taxon>
        <taxon>Solimonas</taxon>
    </lineage>
</organism>
<evidence type="ECO:0000259" key="3">
    <source>
        <dbReference type="PROSITE" id="PS50045"/>
    </source>
</evidence>
<evidence type="ECO:0000256" key="1">
    <source>
        <dbReference type="ARBA" id="ARBA00022741"/>
    </source>
</evidence>
<dbReference type="OrthoDB" id="7054881at2"/>
<dbReference type="SUPFAM" id="SSF52540">
    <property type="entry name" value="P-loop containing nucleoside triphosphate hydrolases"/>
    <property type="match status" value="1"/>
</dbReference>
<keyword evidence="5" id="KW-1185">Reference proteome</keyword>
<protein>
    <recommendedName>
        <fullName evidence="3">Sigma-54 factor interaction domain-containing protein</fullName>
    </recommendedName>
</protein>
<dbReference type="InterPro" id="IPR002078">
    <property type="entry name" value="Sigma_54_int"/>
</dbReference>
<evidence type="ECO:0000313" key="4">
    <source>
        <dbReference type="EMBL" id="PPE73507.1"/>
    </source>
</evidence>
<dbReference type="PANTHER" id="PTHR32071">
    <property type="entry name" value="TRANSCRIPTIONAL REGULATORY PROTEIN"/>
    <property type="match status" value="1"/>
</dbReference>
<dbReference type="Proteomes" id="UP000238220">
    <property type="component" value="Unassembled WGS sequence"/>
</dbReference>
<evidence type="ECO:0000313" key="5">
    <source>
        <dbReference type="Proteomes" id="UP000238220"/>
    </source>
</evidence>
<comment type="caution">
    <text evidence="4">The sequence shown here is derived from an EMBL/GenBank/DDBJ whole genome shotgun (WGS) entry which is preliminary data.</text>
</comment>
<accession>A0A2S5TF22</accession>
<dbReference type="GO" id="GO:0005524">
    <property type="term" value="F:ATP binding"/>
    <property type="evidence" value="ECO:0007669"/>
    <property type="project" value="UniProtKB-KW"/>
</dbReference>